<accession>A0A1J5TG92</accession>
<dbReference type="InterPro" id="IPR005755">
    <property type="entry name" value="Ribosomal_uL13_euk/arc"/>
</dbReference>
<dbReference type="SUPFAM" id="SSF52161">
    <property type="entry name" value="Ribosomal protein L13"/>
    <property type="match status" value="1"/>
</dbReference>
<dbReference type="GO" id="GO:0003729">
    <property type="term" value="F:mRNA binding"/>
    <property type="evidence" value="ECO:0007669"/>
    <property type="project" value="TreeGrafter"/>
</dbReference>
<dbReference type="NCBIfam" id="TIGR01077">
    <property type="entry name" value="L13_A_E"/>
    <property type="match status" value="1"/>
</dbReference>
<evidence type="ECO:0000256" key="3">
    <source>
        <dbReference type="ARBA" id="ARBA00023274"/>
    </source>
</evidence>
<gene>
    <name evidence="4" type="primary">rpl13</name>
    <name evidence="5" type="ORF">BEU04_02450</name>
</gene>
<evidence type="ECO:0000313" key="6">
    <source>
        <dbReference type="Proteomes" id="UP000183815"/>
    </source>
</evidence>
<dbReference type="HAMAP" id="MF_01366">
    <property type="entry name" value="Ribosomal_uL13"/>
    <property type="match status" value="1"/>
</dbReference>
<keyword evidence="2 4" id="KW-0689">Ribosomal protein</keyword>
<dbReference type="Pfam" id="PF00572">
    <property type="entry name" value="Ribosomal_L13"/>
    <property type="match status" value="1"/>
</dbReference>
<dbReference type="PANTHER" id="PTHR11545:SF3">
    <property type="entry name" value="LARGE RIBOSOMAL SUBUNIT PROTEIN UL13"/>
    <property type="match status" value="1"/>
</dbReference>
<dbReference type="GO" id="GO:0017148">
    <property type="term" value="P:negative regulation of translation"/>
    <property type="evidence" value="ECO:0007669"/>
    <property type="project" value="TreeGrafter"/>
</dbReference>
<dbReference type="PIRSF" id="PIRSF002181">
    <property type="entry name" value="Ribosomal_L13"/>
    <property type="match status" value="1"/>
</dbReference>
<organism evidence="5 6">
    <name type="scientific">Marine Group III euryarchaeote CG-Bathy1</name>
    <dbReference type="NCBI Taxonomy" id="1889001"/>
    <lineage>
        <taxon>Archaea</taxon>
        <taxon>Methanobacteriati</taxon>
        <taxon>Thermoplasmatota</taxon>
        <taxon>Thermoplasmata</taxon>
        <taxon>Candidatus Thermoprofundales</taxon>
    </lineage>
</organism>
<protein>
    <recommendedName>
        <fullName evidence="4">Large ribosomal subunit protein uL13</fullName>
    </recommendedName>
</protein>
<keyword evidence="3 4" id="KW-0687">Ribonucleoprotein</keyword>
<evidence type="ECO:0000256" key="1">
    <source>
        <dbReference type="ARBA" id="ARBA00006227"/>
    </source>
</evidence>
<dbReference type="Gene3D" id="3.90.1180.10">
    <property type="entry name" value="Ribosomal protein L13"/>
    <property type="match status" value="1"/>
</dbReference>
<dbReference type="GO" id="GO:0022625">
    <property type="term" value="C:cytosolic large ribosomal subunit"/>
    <property type="evidence" value="ECO:0007669"/>
    <property type="project" value="UniProtKB-UniRule"/>
</dbReference>
<dbReference type="AlphaFoldDB" id="A0A1J5TG92"/>
<proteinExistence type="inferred from homology"/>
<sequence>MRTIDATDCIMGRLSSHVAKSLINGDEIHIVNAEKVLISGSRANITAEYVEKRTLNHPRKGPRYPRAPHMMLKRAVRGMIPYQKPSGRSAFKRLKVDVGVPSNTDKKIEIVDSAKANSDGKYMTLGEVSQLLGAKING</sequence>
<evidence type="ECO:0000256" key="4">
    <source>
        <dbReference type="HAMAP-Rule" id="MF_01366"/>
    </source>
</evidence>
<reference evidence="5 6" key="1">
    <citation type="submission" date="2016-08" db="EMBL/GenBank/DDBJ databases">
        <title>New Insights into Marine Group III Euryarchaeota, from dark to light.</title>
        <authorList>
            <person name="Haro-Moreno J.M."/>
            <person name="Rodriguez-Valera F."/>
            <person name="Lopez-Garcia P."/>
            <person name="Moreira D."/>
            <person name="Martin-Cuadrado A.B."/>
        </authorList>
    </citation>
    <scope>NUCLEOTIDE SEQUENCE [LARGE SCALE GENOMIC DNA]</scope>
    <source>
        <strain evidence="5">CG-Bathy1</strain>
    </source>
</reference>
<dbReference type="EMBL" id="MIYU01000017">
    <property type="protein sequence ID" value="OIR15200.1"/>
    <property type="molecule type" value="Genomic_DNA"/>
</dbReference>
<comment type="subunit">
    <text evidence="4">Part of the 50S ribosomal subunit.</text>
</comment>
<dbReference type="InterPro" id="IPR036899">
    <property type="entry name" value="Ribosomal_uL13_sf"/>
</dbReference>
<dbReference type="NCBIfam" id="NF005004">
    <property type="entry name" value="PRK06394.1"/>
    <property type="match status" value="1"/>
</dbReference>
<dbReference type="PANTHER" id="PTHR11545">
    <property type="entry name" value="RIBOSOMAL PROTEIN L13"/>
    <property type="match status" value="1"/>
</dbReference>
<evidence type="ECO:0000256" key="2">
    <source>
        <dbReference type="ARBA" id="ARBA00022980"/>
    </source>
</evidence>
<dbReference type="CDD" id="cd00392">
    <property type="entry name" value="Ribosomal_L13"/>
    <property type="match status" value="1"/>
</dbReference>
<comment type="function">
    <text evidence="4">This protein is one of the early assembly proteins of the 50S ribosomal subunit, although it is not seen to bind rRNA by itself. It is important during the early stages of 50S assembly.</text>
</comment>
<evidence type="ECO:0000313" key="5">
    <source>
        <dbReference type="EMBL" id="OIR15200.1"/>
    </source>
</evidence>
<comment type="caution">
    <text evidence="5">The sequence shown here is derived from an EMBL/GenBank/DDBJ whole genome shotgun (WGS) entry which is preliminary data.</text>
</comment>
<comment type="similarity">
    <text evidence="1 4">Belongs to the universal ribosomal protein uL13 family.</text>
</comment>
<name>A0A1J5TG92_9ARCH</name>
<dbReference type="GO" id="GO:0006412">
    <property type="term" value="P:translation"/>
    <property type="evidence" value="ECO:0007669"/>
    <property type="project" value="UniProtKB-UniRule"/>
</dbReference>
<dbReference type="GO" id="GO:0003735">
    <property type="term" value="F:structural constituent of ribosome"/>
    <property type="evidence" value="ECO:0007669"/>
    <property type="project" value="UniProtKB-UniRule"/>
</dbReference>
<dbReference type="Proteomes" id="UP000183815">
    <property type="component" value="Unassembled WGS sequence"/>
</dbReference>
<dbReference type="InterPro" id="IPR005822">
    <property type="entry name" value="Ribosomal_uL13"/>
</dbReference>
<dbReference type="InterPro" id="IPR005823">
    <property type="entry name" value="Ribosomal_uL13_bac-type"/>
</dbReference>